<feature type="compositionally biased region" description="Polar residues" evidence="1">
    <location>
        <begin position="748"/>
        <end position="766"/>
    </location>
</feature>
<name>A0A813QHE2_ADIRI</name>
<dbReference type="Proteomes" id="UP000663852">
    <property type="component" value="Unassembled WGS sequence"/>
</dbReference>
<gene>
    <name evidence="2" type="ORF">EDS130_LOCUS3116</name>
</gene>
<evidence type="ECO:0000313" key="3">
    <source>
        <dbReference type="Proteomes" id="UP000663852"/>
    </source>
</evidence>
<feature type="compositionally biased region" description="Basic and acidic residues" evidence="1">
    <location>
        <begin position="767"/>
        <end position="781"/>
    </location>
</feature>
<protein>
    <submittedName>
        <fullName evidence="2">Uncharacterized protein</fullName>
    </submittedName>
</protein>
<sequence>MTKNKAEKSTMAFKLDKTRNIDIHQTNNHQDLYDLFTDYKLIAPYEIPASSIGLLSILTNQHINDVSFSKLYQSSLKIGWEKVLTQDRQKLKPNEISVSKCLVINRLLHEYLQNPQIFVQRTHKLYNEVKARMTTNFPSWTSQDLFQEVRRWRDFQCRRRLFYFNHEELVQLPGLLMLQKAATNWCHCLTNYYRENKNLWQTDGRPRCSEHFQHSFIIVAQPTGSEGAAATQYIKSSSGHFARMNTRIVCLLDPVILQNLITLSDIDVTLYPLLREGNDKKEKQMSIKWEVRKVMDAEGNSVPLLCAEFHTLKLGKNDSDSKRLSLNSTLCQLEFRFKVKAIDLDFEENIVLTSQPFGICSHAQYFPKFVAQIFLYEMKQILKDVSRKQRLHTDPNIITDFVRRYYIRTTGFELAGHTNQYICKVFTRAIGDMKNTSSVNTLDHAFEDILTKIISQIDYLVLHPVLLLLYDDGLFLGICDSLDFDRSLEGTREQPQLLLRFNTLVKHQWNSNAVMRCIIHDGELRRASFDSKSFVNELCRLICESVNQKTKQALVRSTISPRYFKNFQWYFHDELYRLNKMSPPNSDAYDPLLPILWMTMRKNDDQHTSDRHLLLNERLPRKKRSRSDSFPTIDSVTSENLPIPVNIVLHINSPQRQSSYSTSDKSSKTTEQIQSTTDSQDVKKKCQWLIEMPADINISPDVVFRYLSEKFSTMINNQNETIPSTYFIQPEPPILSIADLKYLHSSQRITSPTEQSPDGSNSSSELSKMDLQARSDDSVESIKIKDEPYDFDYETVSSRIIVP</sequence>
<accession>A0A813QHE2</accession>
<evidence type="ECO:0000313" key="2">
    <source>
        <dbReference type="EMBL" id="CAF0767492.1"/>
    </source>
</evidence>
<proteinExistence type="predicted"/>
<evidence type="ECO:0000256" key="1">
    <source>
        <dbReference type="SAM" id="MobiDB-lite"/>
    </source>
</evidence>
<dbReference type="AlphaFoldDB" id="A0A813QHE2"/>
<feature type="region of interest" description="Disordered" evidence="1">
    <location>
        <begin position="748"/>
        <end position="781"/>
    </location>
</feature>
<organism evidence="2 3">
    <name type="scientific">Adineta ricciae</name>
    <name type="common">Rotifer</name>
    <dbReference type="NCBI Taxonomy" id="249248"/>
    <lineage>
        <taxon>Eukaryota</taxon>
        <taxon>Metazoa</taxon>
        <taxon>Spiralia</taxon>
        <taxon>Gnathifera</taxon>
        <taxon>Rotifera</taxon>
        <taxon>Eurotatoria</taxon>
        <taxon>Bdelloidea</taxon>
        <taxon>Adinetida</taxon>
        <taxon>Adinetidae</taxon>
        <taxon>Adineta</taxon>
    </lineage>
</organism>
<dbReference type="OrthoDB" id="9988450at2759"/>
<comment type="caution">
    <text evidence="2">The sequence shown here is derived from an EMBL/GenBank/DDBJ whole genome shotgun (WGS) entry which is preliminary data.</text>
</comment>
<reference evidence="2" key="1">
    <citation type="submission" date="2021-02" db="EMBL/GenBank/DDBJ databases">
        <authorList>
            <person name="Nowell W R."/>
        </authorList>
    </citation>
    <scope>NUCLEOTIDE SEQUENCE</scope>
</reference>
<feature type="region of interest" description="Disordered" evidence="1">
    <location>
        <begin position="654"/>
        <end position="678"/>
    </location>
</feature>
<dbReference type="EMBL" id="CAJNOJ010000008">
    <property type="protein sequence ID" value="CAF0767492.1"/>
    <property type="molecule type" value="Genomic_DNA"/>
</dbReference>